<accession>A0A437RKR7</accession>
<dbReference type="EMBL" id="SACR01000002">
    <property type="protein sequence ID" value="RVU47344.1"/>
    <property type="molecule type" value="Genomic_DNA"/>
</dbReference>
<gene>
    <name evidence="2" type="ORF">EOE66_06250</name>
</gene>
<comment type="caution">
    <text evidence="2">The sequence shown here is derived from an EMBL/GenBank/DDBJ whole genome shotgun (WGS) entry which is preliminary data.</text>
</comment>
<dbReference type="OrthoDB" id="9182384at2"/>
<sequence>MTEFEPDPYRPINRRRRVLVAVLAVGTASFGVWAMTRKSGLVRNAALHPVDVPACTAGQRADPKAGCVGSMTSVISVPASGAR</sequence>
<dbReference type="AlphaFoldDB" id="A0A437RKR7"/>
<evidence type="ECO:0000313" key="2">
    <source>
        <dbReference type="EMBL" id="RVU47344.1"/>
    </source>
</evidence>
<keyword evidence="1" id="KW-0472">Membrane</keyword>
<evidence type="ECO:0000256" key="1">
    <source>
        <dbReference type="SAM" id="Phobius"/>
    </source>
</evidence>
<proteinExistence type="predicted"/>
<dbReference type="Proteomes" id="UP000285575">
    <property type="component" value="Unassembled WGS sequence"/>
</dbReference>
<keyword evidence="1" id="KW-0812">Transmembrane</keyword>
<dbReference type="RefSeq" id="WP_128227808.1">
    <property type="nucleotide sequence ID" value="NZ_SACR01000002.1"/>
</dbReference>
<name>A0A437RKR7_9BURK</name>
<keyword evidence="1" id="KW-1133">Transmembrane helix</keyword>
<reference evidence="2 3" key="1">
    <citation type="submission" date="2019-01" db="EMBL/GenBank/DDBJ databases">
        <authorList>
            <person name="Chen W.-M."/>
        </authorList>
    </citation>
    <scope>NUCLEOTIDE SEQUENCE [LARGE SCALE GENOMIC DNA]</scope>
    <source>
        <strain evidence="2 3">KYPY4</strain>
    </source>
</reference>
<protein>
    <submittedName>
        <fullName evidence="2">Uncharacterized protein</fullName>
    </submittedName>
</protein>
<keyword evidence="3" id="KW-1185">Reference proteome</keyword>
<feature type="transmembrane region" description="Helical" evidence="1">
    <location>
        <begin position="18"/>
        <end position="36"/>
    </location>
</feature>
<evidence type="ECO:0000313" key="3">
    <source>
        <dbReference type="Proteomes" id="UP000285575"/>
    </source>
</evidence>
<organism evidence="2 3">
    <name type="scientific">Rubrivivax rivuli</name>
    <dbReference type="NCBI Taxonomy" id="1862385"/>
    <lineage>
        <taxon>Bacteria</taxon>
        <taxon>Pseudomonadati</taxon>
        <taxon>Pseudomonadota</taxon>
        <taxon>Betaproteobacteria</taxon>
        <taxon>Burkholderiales</taxon>
        <taxon>Sphaerotilaceae</taxon>
        <taxon>Rubrivivax</taxon>
    </lineage>
</organism>